<dbReference type="InterPro" id="IPR010182">
    <property type="entry name" value="ArgE/DapE"/>
</dbReference>
<comment type="cofactor">
    <cofactor evidence="1">
        <name>Co(2+)</name>
        <dbReference type="ChEBI" id="CHEBI:48828"/>
    </cofactor>
</comment>
<dbReference type="AlphaFoldDB" id="A0A0K9YNY6"/>
<dbReference type="EMBL" id="LGIQ01000009">
    <property type="protein sequence ID" value="KNB70362.1"/>
    <property type="molecule type" value="Genomic_DNA"/>
</dbReference>
<evidence type="ECO:0000313" key="12">
    <source>
        <dbReference type="Proteomes" id="UP000319578"/>
    </source>
</evidence>
<organism evidence="10 11">
    <name type="scientific">Brevibacillus reuszeri</name>
    <dbReference type="NCBI Taxonomy" id="54915"/>
    <lineage>
        <taxon>Bacteria</taxon>
        <taxon>Bacillati</taxon>
        <taxon>Bacillota</taxon>
        <taxon>Bacilli</taxon>
        <taxon>Bacillales</taxon>
        <taxon>Paenibacillaceae</taxon>
        <taxon>Brevibacillus</taxon>
    </lineage>
</organism>
<keyword evidence="12" id="KW-1185">Reference proteome</keyword>
<evidence type="ECO:0000256" key="7">
    <source>
        <dbReference type="ARBA" id="ARBA00023285"/>
    </source>
</evidence>
<dbReference type="PATRIC" id="fig|54915.3.peg.2122"/>
<dbReference type="NCBIfam" id="NF006370">
    <property type="entry name" value="PRK08596.1"/>
    <property type="match status" value="1"/>
</dbReference>
<evidence type="ECO:0000313" key="11">
    <source>
        <dbReference type="Proteomes" id="UP000036834"/>
    </source>
</evidence>
<dbReference type="InterPro" id="IPR011650">
    <property type="entry name" value="Peptidase_M20_dimer"/>
</dbReference>
<dbReference type="OrthoDB" id="9792335at2"/>
<keyword evidence="6" id="KW-0862">Zinc</keyword>
<dbReference type="GO" id="GO:0046872">
    <property type="term" value="F:metal ion binding"/>
    <property type="evidence" value="ECO:0007669"/>
    <property type="project" value="UniProtKB-KW"/>
</dbReference>
<comment type="cofactor">
    <cofactor evidence="2">
        <name>Zn(2+)</name>
        <dbReference type="ChEBI" id="CHEBI:29105"/>
    </cofactor>
</comment>
<dbReference type="Gene3D" id="3.30.70.360">
    <property type="match status" value="1"/>
</dbReference>
<feature type="domain" description="Peptidase M20 dimerisation" evidence="8">
    <location>
        <begin position="211"/>
        <end position="310"/>
    </location>
</feature>
<dbReference type="NCBIfam" id="TIGR01910">
    <property type="entry name" value="DapE-ArgE"/>
    <property type="match status" value="1"/>
</dbReference>
<dbReference type="Pfam" id="PF07687">
    <property type="entry name" value="M20_dimer"/>
    <property type="match status" value="1"/>
</dbReference>
<dbReference type="GO" id="GO:0016787">
    <property type="term" value="F:hydrolase activity"/>
    <property type="evidence" value="ECO:0007669"/>
    <property type="project" value="UniProtKB-KW"/>
</dbReference>
<protein>
    <submittedName>
        <fullName evidence="10">Acetylornithine deacetylase</fullName>
    </submittedName>
</protein>
<dbReference type="Pfam" id="PF01546">
    <property type="entry name" value="Peptidase_M20"/>
    <property type="match status" value="1"/>
</dbReference>
<evidence type="ECO:0000256" key="2">
    <source>
        <dbReference type="ARBA" id="ARBA00001947"/>
    </source>
</evidence>
<reference evidence="10" key="2">
    <citation type="submission" date="2015-07" db="EMBL/GenBank/DDBJ databases">
        <title>MeaNS - Measles Nucleotide Surveillance Program.</title>
        <authorList>
            <person name="Tran T."/>
            <person name="Druce J."/>
        </authorList>
    </citation>
    <scope>NUCLEOTIDE SEQUENCE</scope>
    <source>
        <strain evidence="10">DSM 9887</strain>
    </source>
</reference>
<sequence>MSSVNRLQEAITSIASRKEEMFALLQELISYPTVSPPARNSDGAQTFLTGELQEMGFEIDRFEVYPGDDNVVGRLRGMSPSNANSLIINGHMDVAEVGDDSGWTYPPFSLTRGEDRRLYGRGVADMKGGLAASLFAIKMLREHGIELQGDLIFQSVIGEEAGEAGTLAAIERGYTADYAVVVDSSDLHMQGQGGVITGWITIESPTTLHDGMRSKTIHAGGAVRGASAIEKMMKIIAALQDLERDWAVMKSYPGFPAGSNTINPAVIEGGRHAAFIADRCALWITVHFYPNESYEQIIREVEDHIQRAAAADIWLRDHSPVFRWGGRSMIEERGEIFPSLELDQSHPAFAMLQSAYEGQLQKVPVVDMSPSVTDVGWFAHAGIPAVLFGPGELEHAHAVDESIDPDQLVQFAQVMARFIAEWCNTAKNAKE</sequence>
<comment type="caution">
    <text evidence="10">The sequence shown here is derived from an EMBL/GenBank/DDBJ whole genome shotgun (WGS) entry which is preliminary data.</text>
</comment>
<dbReference type="RefSeq" id="WP_049739339.1">
    <property type="nucleotide sequence ID" value="NZ_BJON01000023.1"/>
</dbReference>
<dbReference type="SUPFAM" id="SSF53187">
    <property type="entry name" value="Zn-dependent exopeptidases"/>
    <property type="match status" value="1"/>
</dbReference>
<name>A0A0K9YNY6_9BACL</name>
<dbReference type="SUPFAM" id="SSF55031">
    <property type="entry name" value="Bacterial exopeptidase dimerisation domain"/>
    <property type="match status" value="1"/>
</dbReference>
<evidence type="ECO:0000256" key="3">
    <source>
        <dbReference type="ARBA" id="ARBA00006247"/>
    </source>
</evidence>
<evidence type="ECO:0000256" key="4">
    <source>
        <dbReference type="ARBA" id="ARBA00022723"/>
    </source>
</evidence>
<evidence type="ECO:0000259" key="8">
    <source>
        <dbReference type="Pfam" id="PF07687"/>
    </source>
</evidence>
<dbReference type="Gene3D" id="3.40.630.10">
    <property type="entry name" value="Zn peptidases"/>
    <property type="match status" value="1"/>
</dbReference>
<reference evidence="11" key="1">
    <citation type="submission" date="2015-07" db="EMBL/GenBank/DDBJ databases">
        <title>Genome sequencing project for genomic taxonomy and phylogenomics of Bacillus-like bacteria.</title>
        <authorList>
            <person name="Liu B."/>
            <person name="Wang J."/>
            <person name="Zhu Y."/>
            <person name="Liu G."/>
            <person name="Chen Q."/>
            <person name="Chen Z."/>
            <person name="Lan J."/>
            <person name="Che J."/>
            <person name="Ge C."/>
            <person name="Shi H."/>
            <person name="Pan Z."/>
            <person name="Liu X."/>
        </authorList>
    </citation>
    <scope>NUCLEOTIDE SEQUENCE [LARGE SCALE GENOMIC DNA]</scope>
    <source>
        <strain evidence="11">DSM 9887</strain>
    </source>
</reference>
<dbReference type="InterPro" id="IPR050072">
    <property type="entry name" value="Peptidase_M20A"/>
</dbReference>
<dbReference type="PANTHER" id="PTHR43808">
    <property type="entry name" value="ACETYLORNITHINE DEACETYLASE"/>
    <property type="match status" value="1"/>
</dbReference>
<evidence type="ECO:0000313" key="9">
    <source>
        <dbReference type="EMBL" id="GED71754.1"/>
    </source>
</evidence>
<keyword evidence="5" id="KW-0378">Hydrolase</keyword>
<dbReference type="PANTHER" id="PTHR43808:SF24">
    <property type="entry name" value="N-FORMYL-4-AMINO-5-AMINOMETHYL-2-METHYLPYRIMIDINE DEFORMYLASE"/>
    <property type="match status" value="1"/>
</dbReference>
<proteinExistence type="inferred from homology"/>
<keyword evidence="7" id="KW-0170">Cobalt</keyword>
<dbReference type="Proteomes" id="UP000319578">
    <property type="component" value="Unassembled WGS sequence"/>
</dbReference>
<reference evidence="9 12" key="3">
    <citation type="submission" date="2019-06" db="EMBL/GenBank/DDBJ databases">
        <title>Whole genome shotgun sequence of Brevibacillus reuszeri NBRC 15719.</title>
        <authorList>
            <person name="Hosoyama A."/>
            <person name="Uohara A."/>
            <person name="Ohji S."/>
            <person name="Ichikawa N."/>
        </authorList>
    </citation>
    <scope>NUCLEOTIDE SEQUENCE [LARGE SCALE GENOMIC DNA]</scope>
    <source>
        <strain evidence="9 12">NBRC 15719</strain>
    </source>
</reference>
<dbReference type="STRING" id="54915.ADS79_15545"/>
<dbReference type="EMBL" id="BJON01000023">
    <property type="protein sequence ID" value="GED71754.1"/>
    <property type="molecule type" value="Genomic_DNA"/>
</dbReference>
<dbReference type="Proteomes" id="UP000036834">
    <property type="component" value="Unassembled WGS sequence"/>
</dbReference>
<gene>
    <name evidence="9" type="primary">argE_2</name>
    <name evidence="10" type="ORF">ADS79_15545</name>
    <name evidence="9" type="ORF">BRE01_54560</name>
</gene>
<dbReference type="InterPro" id="IPR036264">
    <property type="entry name" value="Bact_exopeptidase_dim_dom"/>
</dbReference>
<dbReference type="InterPro" id="IPR002933">
    <property type="entry name" value="Peptidase_M20"/>
</dbReference>
<keyword evidence="4" id="KW-0479">Metal-binding</keyword>
<accession>A0A0K9YNY6</accession>
<comment type="similarity">
    <text evidence="3">Belongs to the peptidase M20A family.</text>
</comment>
<evidence type="ECO:0000256" key="6">
    <source>
        <dbReference type="ARBA" id="ARBA00022833"/>
    </source>
</evidence>
<evidence type="ECO:0000313" key="10">
    <source>
        <dbReference type="EMBL" id="KNB70362.1"/>
    </source>
</evidence>
<evidence type="ECO:0000256" key="5">
    <source>
        <dbReference type="ARBA" id="ARBA00022801"/>
    </source>
</evidence>
<evidence type="ECO:0000256" key="1">
    <source>
        <dbReference type="ARBA" id="ARBA00001941"/>
    </source>
</evidence>